<dbReference type="OrthoDB" id="6077989at2"/>
<accession>A0A317PPR4</accession>
<gene>
    <name evidence="2" type="ORF">DFR52_101103</name>
</gene>
<dbReference type="CDD" id="cd12108">
    <property type="entry name" value="Hr-like"/>
    <property type="match status" value="1"/>
</dbReference>
<dbReference type="InterPro" id="IPR012312">
    <property type="entry name" value="Hemerythrin-like"/>
</dbReference>
<dbReference type="Gene3D" id="1.20.120.520">
    <property type="entry name" value="nmb1532 protein domain like"/>
    <property type="match status" value="1"/>
</dbReference>
<reference evidence="2 3" key="1">
    <citation type="submission" date="2018-05" db="EMBL/GenBank/DDBJ databases">
        <title>Genomic Encyclopedia of Type Strains, Phase IV (KMG-IV): sequencing the most valuable type-strain genomes for metagenomic binning, comparative biology and taxonomic classification.</title>
        <authorList>
            <person name="Goeker M."/>
        </authorList>
    </citation>
    <scope>NUCLEOTIDE SEQUENCE [LARGE SCALE GENOMIC DNA]</scope>
    <source>
        <strain evidence="2 3">DSM 16791</strain>
    </source>
</reference>
<feature type="domain" description="Hemerythrin-like" evidence="1">
    <location>
        <begin position="95"/>
        <end position="236"/>
    </location>
</feature>
<comment type="caution">
    <text evidence="2">The sequence shown here is derived from an EMBL/GenBank/DDBJ whole genome shotgun (WGS) entry which is preliminary data.</text>
</comment>
<dbReference type="Pfam" id="PF01814">
    <property type="entry name" value="Hemerythrin"/>
    <property type="match status" value="1"/>
</dbReference>
<protein>
    <submittedName>
        <fullName evidence="2">Hemerythrin HHE cation binding domain-containing protein</fullName>
    </submittedName>
</protein>
<dbReference type="Proteomes" id="UP000246352">
    <property type="component" value="Unassembled WGS sequence"/>
</dbReference>
<evidence type="ECO:0000259" key="1">
    <source>
        <dbReference type="Pfam" id="PF01814"/>
    </source>
</evidence>
<keyword evidence="3" id="KW-1185">Reference proteome</keyword>
<name>A0A317PPR4_9HYPH</name>
<proteinExistence type="predicted"/>
<dbReference type="AlphaFoldDB" id="A0A317PPR4"/>
<evidence type="ECO:0000313" key="3">
    <source>
        <dbReference type="Proteomes" id="UP000246352"/>
    </source>
</evidence>
<sequence length="247" mass="27553">MARLALFLDGGRSPDAREGRSAAVIAGFSPGHPWAGACSALGSRALTFGDDAGNFLLTDTSLDQRAGLPDDLKLLIDRYPRETWQGHDNLGQMARFWLQRHAMFRDMGGTLLGAVDDWREQKLDATQFAQFFVPRLNWFLGELEGHHQIEDVHYFPVFRRAESRLGRGFDILDNDHHMIHDALAMNAEAANGFLKRLAEGGDALKRAGDAYATENDRLVAMLMRHLDDEEDLIIPVILDRGEANLGV</sequence>
<dbReference type="EMBL" id="QGTR01000001">
    <property type="protein sequence ID" value="PWW03423.1"/>
    <property type="molecule type" value="Genomic_DNA"/>
</dbReference>
<organism evidence="2 3">
    <name type="scientific">Hoeflea marina</name>
    <dbReference type="NCBI Taxonomy" id="274592"/>
    <lineage>
        <taxon>Bacteria</taxon>
        <taxon>Pseudomonadati</taxon>
        <taxon>Pseudomonadota</taxon>
        <taxon>Alphaproteobacteria</taxon>
        <taxon>Hyphomicrobiales</taxon>
        <taxon>Rhizobiaceae</taxon>
        <taxon>Hoeflea</taxon>
    </lineage>
</organism>
<evidence type="ECO:0000313" key="2">
    <source>
        <dbReference type="EMBL" id="PWW03423.1"/>
    </source>
</evidence>